<dbReference type="EMBL" id="JAMYWD010000005">
    <property type="protein sequence ID" value="KAJ4970232.1"/>
    <property type="molecule type" value="Genomic_DNA"/>
</dbReference>
<dbReference type="Gene3D" id="3.40.1370.10">
    <property type="match status" value="2"/>
</dbReference>
<dbReference type="GO" id="GO:0006412">
    <property type="term" value="P:translation"/>
    <property type="evidence" value="ECO:0007669"/>
    <property type="project" value="InterPro"/>
</dbReference>
<keyword evidence="5" id="KW-1185">Reference proteome</keyword>
<gene>
    <name evidence="4" type="ORF">NE237_003331</name>
</gene>
<dbReference type="PANTHER" id="PTHR19431">
    <property type="entry name" value="60S RIBOSOMAL PROTEIN L4"/>
    <property type="match status" value="1"/>
</dbReference>
<sequence length="218" mass="23997">MDIQQHHHNNSLATYHYISTLKAYSSYVFSLTLASKFLYSGSSYREIRIWNHHPPPNNSNPNYTADNNIVAVSNGAIKSLVISWGTGRVVSRIPRVPGGGTHRAGQGVLAICAVVVACSQQPRSGAVGIGRSTLTRSAMLWLLPSLHLLSLQLCSLVATSSRMSLRSLLLSVGAFPDVEKAKDSHAIRPGKGKMRNRRYISHRALWLFMVPKVPRSLR</sequence>
<dbReference type="OrthoDB" id="674604at2759"/>
<dbReference type="SUPFAM" id="SSF52166">
    <property type="entry name" value="Ribosomal protein L4"/>
    <property type="match status" value="1"/>
</dbReference>
<dbReference type="GO" id="GO:1990904">
    <property type="term" value="C:ribonucleoprotein complex"/>
    <property type="evidence" value="ECO:0007669"/>
    <property type="project" value="UniProtKB-KW"/>
</dbReference>
<dbReference type="Proteomes" id="UP001141806">
    <property type="component" value="Unassembled WGS sequence"/>
</dbReference>
<dbReference type="GO" id="GO:0005840">
    <property type="term" value="C:ribosome"/>
    <property type="evidence" value="ECO:0007669"/>
    <property type="project" value="UniProtKB-KW"/>
</dbReference>
<reference evidence="4" key="1">
    <citation type="journal article" date="2023" name="Plant J.">
        <title>The genome of the king protea, Protea cynaroides.</title>
        <authorList>
            <person name="Chang J."/>
            <person name="Duong T.A."/>
            <person name="Schoeman C."/>
            <person name="Ma X."/>
            <person name="Roodt D."/>
            <person name="Barker N."/>
            <person name="Li Z."/>
            <person name="Van de Peer Y."/>
            <person name="Mizrachi E."/>
        </authorList>
    </citation>
    <scope>NUCLEOTIDE SEQUENCE</scope>
    <source>
        <tissue evidence="4">Young leaves</tissue>
    </source>
</reference>
<protein>
    <submittedName>
        <fullName evidence="4">Uncharacterized protein</fullName>
    </submittedName>
</protein>
<comment type="similarity">
    <text evidence="1">Belongs to the universal ribosomal protein uL4 family.</text>
</comment>
<evidence type="ECO:0000313" key="5">
    <source>
        <dbReference type="Proteomes" id="UP001141806"/>
    </source>
</evidence>
<proteinExistence type="inferred from homology"/>
<dbReference type="AlphaFoldDB" id="A0A9Q0KGS3"/>
<evidence type="ECO:0000256" key="3">
    <source>
        <dbReference type="ARBA" id="ARBA00023274"/>
    </source>
</evidence>
<accession>A0A9Q0KGS3</accession>
<organism evidence="4 5">
    <name type="scientific">Protea cynaroides</name>
    <dbReference type="NCBI Taxonomy" id="273540"/>
    <lineage>
        <taxon>Eukaryota</taxon>
        <taxon>Viridiplantae</taxon>
        <taxon>Streptophyta</taxon>
        <taxon>Embryophyta</taxon>
        <taxon>Tracheophyta</taxon>
        <taxon>Spermatophyta</taxon>
        <taxon>Magnoliopsida</taxon>
        <taxon>Proteales</taxon>
        <taxon>Proteaceae</taxon>
        <taxon>Protea</taxon>
    </lineage>
</organism>
<comment type="caution">
    <text evidence="4">The sequence shown here is derived from an EMBL/GenBank/DDBJ whole genome shotgun (WGS) entry which is preliminary data.</text>
</comment>
<evidence type="ECO:0000256" key="1">
    <source>
        <dbReference type="ARBA" id="ARBA00010528"/>
    </source>
</evidence>
<dbReference type="InterPro" id="IPR023574">
    <property type="entry name" value="Ribosomal_uL4_dom_sf"/>
</dbReference>
<name>A0A9Q0KGS3_9MAGN</name>
<dbReference type="GO" id="GO:0003735">
    <property type="term" value="F:structural constituent of ribosome"/>
    <property type="evidence" value="ECO:0007669"/>
    <property type="project" value="InterPro"/>
</dbReference>
<evidence type="ECO:0000313" key="4">
    <source>
        <dbReference type="EMBL" id="KAJ4970232.1"/>
    </source>
</evidence>
<dbReference type="InterPro" id="IPR045240">
    <property type="entry name" value="Ribosomal_uL4_euk/arch"/>
</dbReference>
<keyword evidence="3" id="KW-0687">Ribonucleoprotein</keyword>
<evidence type="ECO:0000256" key="2">
    <source>
        <dbReference type="ARBA" id="ARBA00022980"/>
    </source>
</evidence>
<keyword evidence="2" id="KW-0689">Ribosomal protein</keyword>